<evidence type="ECO:0000256" key="2">
    <source>
        <dbReference type="ARBA" id="ARBA00022576"/>
    </source>
</evidence>
<keyword evidence="5 7" id="KW-0670">Pyruvate</keyword>
<comment type="function">
    <text evidence="7">Involved in phosphonate degradation.</text>
</comment>
<organism evidence="11 12">
    <name type="scientific">Paenibacillus aquistagni</name>
    <dbReference type="NCBI Taxonomy" id="1852522"/>
    <lineage>
        <taxon>Bacteria</taxon>
        <taxon>Bacillati</taxon>
        <taxon>Bacillota</taxon>
        <taxon>Bacilli</taxon>
        <taxon>Bacillales</taxon>
        <taxon>Paenibacillaceae</taxon>
        <taxon>Paenibacillus</taxon>
    </lineage>
</organism>
<dbReference type="InterPro" id="IPR000192">
    <property type="entry name" value="Aminotrans_V_dom"/>
</dbReference>
<keyword evidence="12" id="KW-1185">Reference proteome</keyword>
<keyword evidence="4 7" id="KW-0663">Pyridoxal phosphate</keyword>
<evidence type="ECO:0000256" key="6">
    <source>
        <dbReference type="ARBA" id="ARBA00049460"/>
    </source>
</evidence>
<evidence type="ECO:0000256" key="8">
    <source>
        <dbReference type="PIRSR" id="PIRSR000524-1"/>
    </source>
</evidence>
<dbReference type="EC" id="2.6.1.37" evidence="7"/>
<evidence type="ECO:0000256" key="9">
    <source>
        <dbReference type="PIRSR" id="PIRSR000524-50"/>
    </source>
</evidence>
<name>A0A1X7JAP5_9BACL</name>
<dbReference type="NCBIfam" id="NF010006">
    <property type="entry name" value="PRK13479.1"/>
    <property type="match status" value="1"/>
</dbReference>
<feature type="domain" description="Aminotransferase class V" evidence="10">
    <location>
        <begin position="59"/>
        <end position="325"/>
    </location>
</feature>
<dbReference type="InterPro" id="IPR024169">
    <property type="entry name" value="SP_NH2Trfase/AEP_transaminase"/>
</dbReference>
<dbReference type="NCBIfam" id="TIGR03301">
    <property type="entry name" value="PhnW-AepZ"/>
    <property type="match status" value="1"/>
</dbReference>
<dbReference type="InterPro" id="IPR015424">
    <property type="entry name" value="PyrdxlP-dep_Trfase"/>
</dbReference>
<evidence type="ECO:0000256" key="4">
    <source>
        <dbReference type="ARBA" id="ARBA00022898"/>
    </source>
</evidence>
<dbReference type="PANTHER" id="PTHR42778:SF1">
    <property type="entry name" value="2-AMINOETHYLPHOSPHONATE--PYRUVATE TRANSAMINASE"/>
    <property type="match status" value="1"/>
</dbReference>
<dbReference type="AlphaFoldDB" id="A0A1X7JAP5"/>
<protein>
    <recommendedName>
        <fullName evidence="7">2-aminoethylphosphonate--pyruvate transaminase</fullName>
        <ecNumber evidence="7">2.6.1.37</ecNumber>
    </recommendedName>
    <alternativeName>
        <fullName evidence="7">2-aminoethylphosphonate aminotransferase</fullName>
    </alternativeName>
    <alternativeName>
        <fullName evidence="7">AEP transaminase</fullName>
        <shortName evidence="7">AEPT</shortName>
    </alternativeName>
</protein>
<dbReference type="InterPro" id="IPR015422">
    <property type="entry name" value="PyrdxlP-dep_Trfase_small"/>
</dbReference>
<sequence length="397" mass="44190">MKTPSQLNKEERDTVISYESSESHYLLLTPGPLTTSSQVRQAMMLDWCTWDEDYKALTEGIRNDLISLAKASPSLYTSVLMQGSGTFAVESVIGSVMPPEGKLLIGANGAYGERMVEIAATLRIDHIAMVESHVTPLSPARLDRYLMEHPDITHVAFVHGETTSGMLNPLEELCRVAKQHHRTLIVDAMSTFGGIPINVEALDIDFVVSSSNKCLQGVPGFGYVIAKRSAIEQTNSWARSLSLNLYDQWNTMEKTQGKWRYTSPTHTVHALSTAMKELQEEGGIEARYQRYKNNHRVLVEGMKALGFMPVLPPELQGPIITSFHYPIGEAGTAFDFALFYEGMKKEGFVIYPGKLTDADTFRVGTIGHVFPDDMHRFIHAVKQVMKQQQGSECVLSD</sequence>
<accession>A0A1X7JAP5</accession>
<feature type="modified residue" description="N6-(pyridoxal phosphate)lysine" evidence="7 9">
    <location>
        <position position="213"/>
    </location>
</feature>
<comment type="similarity">
    <text evidence="7">Belongs to the class-V pyridoxal-phosphate-dependent aminotransferase family. PhnW subfamily.</text>
</comment>
<dbReference type="OrthoDB" id="389074at2"/>
<dbReference type="Pfam" id="PF00266">
    <property type="entry name" value="Aminotran_5"/>
    <property type="match status" value="1"/>
</dbReference>
<dbReference type="InterPro" id="IPR015421">
    <property type="entry name" value="PyrdxlP-dep_Trfase_major"/>
</dbReference>
<dbReference type="STRING" id="1852522.SAMN06295960_1407"/>
<evidence type="ECO:0000256" key="1">
    <source>
        <dbReference type="ARBA" id="ARBA00001933"/>
    </source>
</evidence>
<dbReference type="SUPFAM" id="SSF53383">
    <property type="entry name" value="PLP-dependent transferases"/>
    <property type="match status" value="1"/>
</dbReference>
<dbReference type="Proteomes" id="UP000193834">
    <property type="component" value="Unassembled WGS sequence"/>
</dbReference>
<dbReference type="Gene3D" id="3.90.1150.10">
    <property type="entry name" value="Aspartate Aminotransferase, domain 1"/>
    <property type="match status" value="1"/>
</dbReference>
<evidence type="ECO:0000256" key="7">
    <source>
        <dbReference type="HAMAP-Rule" id="MF_01376"/>
    </source>
</evidence>
<evidence type="ECO:0000313" key="12">
    <source>
        <dbReference type="Proteomes" id="UP000193834"/>
    </source>
</evidence>
<dbReference type="NCBIfam" id="TIGR02326">
    <property type="entry name" value="transamin_PhnW"/>
    <property type="match status" value="1"/>
</dbReference>
<evidence type="ECO:0000313" key="11">
    <source>
        <dbReference type="EMBL" id="SMG24917.1"/>
    </source>
</evidence>
<dbReference type="GO" id="GO:0047304">
    <property type="term" value="F:2-aminoethylphosphonate-pyruvate transaminase activity"/>
    <property type="evidence" value="ECO:0007669"/>
    <property type="project" value="UniProtKB-UniRule"/>
</dbReference>
<gene>
    <name evidence="7" type="primary">phnW</name>
    <name evidence="11" type="ORF">SAMN06295960_1407</name>
</gene>
<keyword evidence="3 7" id="KW-0808">Transferase</keyword>
<evidence type="ECO:0000256" key="3">
    <source>
        <dbReference type="ARBA" id="ARBA00022679"/>
    </source>
</evidence>
<dbReference type="PIRSF" id="PIRSF000524">
    <property type="entry name" value="SPT"/>
    <property type="match status" value="1"/>
</dbReference>
<dbReference type="HAMAP" id="MF_01376">
    <property type="entry name" value="PhnW_aminotrans_5"/>
    <property type="match status" value="1"/>
</dbReference>
<dbReference type="InterPro" id="IPR012703">
    <property type="entry name" value="NH2EtPonate_pyrv_transaminase"/>
</dbReference>
<dbReference type="RefSeq" id="WP_085493550.1">
    <property type="nucleotide sequence ID" value="NZ_FXAZ01000001.1"/>
</dbReference>
<dbReference type="GO" id="GO:0019700">
    <property type="term" value="P:organic phosphonate catabolic process"/>
    <property type="evidence" value="ECO:0007669"/>
    <property type="project" value="UniProtKB-UniRule"/>
</dbReference>
<comment type="subunit">
    <text evidence="7">Homodimer.</text>
</comment>
<dbReference type="EMBL" id="FXAZ01000001">
    <property type="protein sequence ID" value="SMG24917.1"/>
    <property type="molecule type" value="Genomic_DNA"/>
</dbReference>
<comment type="catalytic activity">
    <reaction evidence="6 7">
        <text>(2-aminoethyl)phosphonate + pyruvate = phosphonoacetaldehyde + L-alanine</text>
        <dbReference type="Rhea" id="RHEA:17021"/>
        <dbReference type="ChEBI" id="CHEBI:15361"/>
        <dbReference type="ChEBI" id="CHEBI:57418"/>
        <dbReference type="ChEBI" id="CHEBI:57972"/>
        <dbReference type="ChEBI" id="CHEBI:58383"/>
        <dbReference type="EC" id="2.6.1.37"/>
    </reaction>
</comment>
<dbReference type="Gene3D" id="3.40.640.10">
    <property type="entry name" value="Type I PLP-dependent aspartate aminotransferase-like (Major domain)"/>
    <property type="match status" value="1"/>
</dbReference>
<proteinExistence type="inferred from homology"/>
<evidence type="ECO:0000259" key="10">
    <source>
        <dbReference type="Pfam" id="PF00266"/>
    </source>
</evidence>
<keyword evidence="2 7" id="KW-0032">Aminotransferase</keyword>
<reference evidence="11 12" key="1">
    <citation type="submission" date="2017-04" db="EMBL/GenBank/DDBJ databases">
        <authorList>
            <person name="Afonso C.L."/>
            <person name="Miller P.J."/>
            <person name="Scott M.A."/>
            <person name="Spackman E."/>
            <person name="Goraichik I."/>
            <person name="Dimitrov K.M."/>
            <person name="Suarez D.L."/>
            <person name="Swayne D.E."/>
        </authorList>
    </citation>
    <scope>NUCLEOTIDE SEQUENCE [LARGE SCALE GENOMIC DNA]</scope>
    <source>
        <strain evidence="11 12">11</strain>
    </source>
</reference>
<evidence type="ECO:0000256" key="5">
    <source>
        <dbReference type="ARBA" id="ARBA00023317"/>
    </source>
</evidence>
<comment type="cofactor">
    <cofactor evidence="1 7 9">
        <name>pyridoxal 5'-phosphate</name>
        <dbReference type="ChEBI" id="CHEBI:597326"/>
    </cofactor>
</comment>
<dbReference type="PANTHER" id="PTHR42778">
    <property type="entry name" value="2-AMINOETHYLPHOSPHONATE--PYRUVATE TRANSAMINASE"/>
    <property type="match status" value="1"/>
</dbReference>
<feature type="binding site" evidence="8">
    <location>
        <position position="362"/>
    </location>
    <ligand>
        <name>substrate</name>
    </ligand>
</feature>